<reference evidence="2 3" key="1">
    <citation type="journal article" date="2019" name="Nat. Ecol. Evol.">
        <title>Megaphylogeny resolves global patterns of mushroom evolution.</title>
        <authorList>
            <person name="Varga T."/>
            <person name="Krizsan K."/>
            <person name="Foldi C."/>
            <person name="Dima B."/>
            <person name="Sanchez-Garcia M."/>
            <person name="Sanchez-Ramirez S."/>
            <person name="Szollosi G.J."/>
            <person name="Szarkandi J.G."/>
            <person name="Papp V."/>
            <person name="Albert L."/>
            <person name="Andreopoulos W."/>
            <person name="Angelini C."/>
            <person name="Antonin V."/>
            <person name="Barry K.W."/>
            <person name="Bougher N.L."/>
            <person name="Buchanan P."/>
            <person name="Buyck B."/>
            <person name="Bense V."/>
            <person name="Catcheside P."/>
            <person name="Chovatia M."/>
            <person name="Cooper J."/>
            <person name="Damon W."/>
            <person name="Desjardin D."/>
            <person name="Finy P."/>
            <person name="Geml J."/>
            <person name="Haridas S."/>
            <person name="Hughes K."/>
            <person name="Justo A."/>
            <person name="Karasinski D."/>
            <person name="Kautmanova I."/>
            <person name="Kiss B."/>
            <person name="Kocsube S."/>
            <person name="Kotiranta H."/>
            <person name="LaButti K.M."/>
            <person name="Lechner B.E."/>
            <person name="Liimatainen K."/>
            <person name="Lipzen A."/>
            <person name="Lukacs Z."/>
            <person name="Mihaltcheva S."/>
            <person name="Morgado L.N."/>
            <person name="Niskanen T."/>
            <person name="Noordeloos M.E."/>
            <person name="Ohm R.A."/>
            <person name="Ortiz-Santana B."/>
            <person name="Ovrebo C."/>
            <person name="Racz N."/>
            <person name="Riley R."/>
            <person name="Savchenko A."/>
            <person name="Shiryaev A."/>
            <person name="Soop K."/>
            <person name="Spirin V."/>
            <person name="Szebenyi C."/>
            <person name="Tomsovsky M."/>
            <person name="Tulloss R.E."/>
            <person name="Uehling J."/>
            <person name="Grigoriev I.V."/>
            <person name="Vagvolgyi C."/>
            <person name="Papp T."/>
            <person name="Martin F.M."/>
            <person name="Miettinen O."/>
            <person name="Hibbett D.S."/>
            <person name="Nagy L.G."/>
        </authorList>
    </citation>
    <scope>NUCLEOTIDE SEQUENCE [LARGE SCALE GENOMIC DNA]</scope>
    <source>
        <strain evidence="2 3">CBS 166.37</strain>
    </source>
</reference>
<dbReference type="AlphaFoldDB" id="A0A5C3M6C9"/>
<proteinExistence type="predicted"/>
<gene>
    <name evidence="2" type="ORF">BDQ12DRAFT_681480</name>
</gene>
<accession>A0A5C3M6C9</accession>
<keyword evidence="1" id="KW-0812">Transmembrane</keyword>
<keyword evidence="1" id="KW-0472">Membrane</keyword>
<dbReference type="Proteomes" id="UP000308652">
    <property type="component" value="Unassembled WGS sequence"/>
</dbReference>
<protein>
    <submittedName>
        <fullName evidence="2">Uncharacterized protein</fullName>
    </submittedName>
</protein>
<dbReference type="EMBL" id="ML213598">
    <property type="protein sequence ID" value="TFK39926.1"/>
    <property type="molecule type" value="Genomic_DNA"/>
</dbReference>
<keyword evidence="3" id="KW-1185">Reference proteome</keyword>
<organism evidence="2 3">
    <name type="scientific">Crucibulum laeve</name>
    <dbReference type="NCBI Taxonomy" id="68775"/>
    <lineage>
        <taxon>Eukaryota</taxon>
        <taxon>Fungi</taxon>
        <taxon>Dikarya</taxon>
        <taxon>Basidiomycota</taxon>
        <taxon>Agaricomycotina</taxon>
        <taxon>Agaricomycetes</taxon>
        <taxon>Agaricomycetidae</taxon>
        <taxon>Agaricales</taxon>
        <taxon>Agaricineae</taxon>
        <taxon>Nidulariaceae</taxon>
        <taxon>Crucibulum</taxon>
    </lineage>
</organism>
<name>A0A5C3M6C9_9AGAR</name>
<evidence type="ECO:0000256" key="1">
    <source>
        <dbReference type="SAM" id="Phobius"/>
    </source>
</evidence>
<keyword evidence="1" id="KW-1133">Transmembrane helix</keyword>
<feature type="transmembrane region" description="Helical" evidence="1">
    <location>
        <begin position="28"/>
        <end position="48"/>
    </location>
</feature>
<evidence type="ECO:0000313" key="2">
    <source>
        <dbReference type="EMBL" id="TFK39926.1"/>
    </source>
</evidence>
<evidence type="ECO:0000313" key="3">
    <source>
        <dbReference type="Proteomes" id="UP000308652"/>
    </source>
</evidence>
<sequence>MVQDIGPNGDLKTLTWDGNEGLHIIPTYHWTALKFLVLIGIISLTYVLEKDFCFVL</sequence>